<evidence type="ECO:0000313" key="4">
    <source>
        <dbReference type="Proteomes" id="UP000326857"/>
    </source>
</evidence>
<gene>
    <name evidence="3" type="ORF">SPHINGO391_390257</name>
</gene>
<evidence type="ECO:0000256" key="2">
    <source>
        <dbReference type="SAM" id="MobiDB-lite"/>
    </source>
</evidence>
<accession>A0A5E7YRH8</accession>
<organism evidence="3 4">
    <name type="scientific">Sphingomonas aurantiaca</name>
    <dbReference type="NCBI Taxonomy" id="185949"/>
    <lineage>
        <taxon>Bacteria</taxon>
        <taxon>Pseudomonadati</taxon>
        <taxon>Pseudomonadota</taxon>
        <taxon>Alphaproteobacteria</taxon>
        <taxon>Sphingomonadales</taxon>
        <taxon>Sphingomonadaceae</taxon>
        <taxon>Sphingomonas</taxon>
    </lineage>
</organism>
<feature type="coiled-coil region" evidence="1">
    <location>
        <begin position="4"/>
        <end position="31"/>
    </location>
</feature>
<keyword evidence="1" id="KW-0175">Coiled coil</keyword>
<feature type="region of interest" description="Disordered" evidence="2">
    <location>
        <begin position="36"/>
        <end position="60"/>
    </location>
</feature>
<dbReference type="EMBL" id="CABVLI010000033">
    <property type="protein sequence ID" value="VVT09004.1"/>
    <property type="molecule type" value="Genomic_DNA"/>
</dbReference>
<reference evidence="3 4" key="1">
    <citation type="submission" date="2019-09" db="EMBL/GenBank/DDBJ databases">
        <authorList>
            <person name="Dittami M. S."/>
        </authorList>
    </citation>
    <scope>NUCLEOTIDE SEQUENCE [LARGE SCALE GENOMIC DNA]</scope>
    <source>
        <strain evidence="3">SPHINGO391</strain>
    </source>
</reference>
<dbReference type="RefSeq" id="WP_151990473.1">
    <property type="nucleotide sequence ID" value="NZ_LR701528.1"/>
</dbReference>
<dbReference type="Proteomes" id="UP000326857">
    <property type="component" value="Unassembled WGS sequence"/>
</dbReference>
<proteinExistence type="predicted"/>
<evidence type="ECO:0000313" key="3">
    <source>
        <dbReference type="EMBL" id="VVT09004.1"/>
    </source>
</evidence>
<evidence type="ECO:0000256" key="1">
    <source>
        <dbReference type="SAM" id="Coils"/>
    </source>
</evidence>
<name>A0A5E7YRH8_9SPHN</name>
<protein>
    <submittedName>
        <fullName evidence="3">Uncharacterized protein</fullName>
    </submittedName>
</protein>
<sequence>MVDMGDLARRIQALEKTVEQLQAQVNTHAVDLGKPEKQISHAPKGALGRGVVERPGKYGE</sequence>
<feature type="compositionally biased region" description="Basic and acidic residues" evidence="2">
    <location>
        <begin position="51"/>
        <end position="60"/>
    </location>
</feature>
<dbReference type="AlphaFoldDB" id="A0A5E7YRH8"/>